<proteinExistence type="predicted"/>
<organism evidence="2 3">
    <name type="scientific">Robertmurraya mangrovi</name>
    <dbReference type="NCBI Taxonomy" id="3098077"/>
    <lineage>
        <taxon>Bacteria</taxon>
        <taxon>Bacillati</taxon>
        <taxon>Bacillota</taxon>
        <taxon>Bacilli</taxon>
        <taxon>Bacillales</taxon>
        <taxon>Bacillaceae</taxon>
        <taxon>Robertmurraya</taxon>
    </lineage>
</organism>
<dbReference type="EMBL" id="JAXOFX010000002">
    <property type="protein sequence ID" value="MDZ5471022.1"/>
    <property type="molecule type" value="Genomic_DNA"/>
</dbReference>
<dbReference type="Pfam" id="PF14173">
    <property type="entry name" value="ComGG"/>
    <property type="match status" value="1"/>
</dbReference>
<protein>
    <submittedName>
        <fullName evidence="2">Competence type IV pilus minor pilin ComGG</fullName>
    </submittedName>
</protein>
<name>A0ABU5IV50_9BACI</name>
<dbReference type="RefSeq" id="WP_322445100.1">
    <property type="nucleotide sequence ID" value="NZ_JAXOFX010000002.1"/>
</dbReference>
<keyword evidence="1" id="KW-0812">Transmembrane</keyword>
<evidence type="ECO:0000256" key="1">
    <source>
        <dbReference type="SAM" id="Phobius"/>
    </source>
</evidence>
<reference evidence="2 3" key="1">
    <citation type="submission" date="2023-11" db="EMBL/GenBank/DDBJ databases">
        <title>Bacillus jintuensis, isolated from a mudflat on the Beibu Gulf coast.</title>
        <authorList>
            <person name="Li M."/>
        </authorList>
    </citation>
    <scope>NUCLEOTIDE SEQUENCE [LARGE SCALE GENOMIC DNA]</scope>
    <source>
        <strain evidence="2 3">31A1R</strain>
        <plasmid evidence="2">unnamed</plasmid>
    </source>
</reference>
<dbReference type="InterPro" id="IPR020372">
    <property type="entry name" value="Competence_ComGG"/>
</dbReference>
<keyword evidence="1" id="KW-1133">Transmembrane helix</keyword>
<evidence type="ECO:0000313" key="2">
    <source>
        <dbReference type="EMBL" id="MDZ5471022.1"/>
    </source>
</evidence>
<comment type="caution">
    <text evidence="2">The sequence shown here is derived from an EMBL/GenBank/DDBJ whole genome shotgun (WGS) entry which is preliminary data.</text>
</comment>
<gene>
    <name evidence="2" type="primary">comGG</name>
    <name evidence="2" type="ORF">SM124_04570</name>
</gene>
<feature type="transmembrane region" description="Helical" evidence="1">
    <location>
        <begin position="6"/>
        <end position="24"/>
    </location>
</feature>
<keyword evidence="1" id="KW-0472">Membrane</keyword>
<keyword evidence="3" id="KW-1185">Reference proteome</keyword>
<accession>A0ABU5IV50</accession>
<sequence>MNERGFMYPINLCVLLIFTVFLTIQLNQYVTDKHLLKEVTINERKHYYFLCSMRGLEERMSEEEFELTGLFQYEGGAVQYYIESYSEEMYKITYYLDLGLDKKVVSVSYYDKTLKKMVKWAEKS</sequence>
<geneLocation type="plasmid" evidence="2">
    <name>unnamed</name>
</geneLocation>
<keyword evidence="2" id="KW-0614">Plasmid</keyword>
<evidence type="ECO:0000313" key="3">
    <source>
        <dbReference type="Proteomes" id="UP001290455"/>
    </source>
</evidence>
<dbReference type="Proteomes" id="UP001290455">
    <property type="component" value="Unassembled WGS sequence"/>
</dbReference>